<gene>
    <name evidence="3" type="ORF">CWS20_17935</name>
</gene>
<dbReference type="RefSeq" id="WP_066188946.1">
    <property type="nucleotide sequence ID" value="NZ_JARMMB010000015.1"/>
</dbReference>
<dbReference type="AlphaFoldDB" id="A0A2N0ZDN4"/>
<evidence type="ECO:0000313" key="3">
    <source>
        <dbReference type="EMBL" id="PKG27607.1"/>
    </source>
</evidence>
<dbReference type="PANTHER" id="PTHR19328:SF13">
    <property type="entry name" value="HIPL1 PROTEIN"/>
    <property type="match status" value="1"/>
</dbReference>
<feature type="region of interest" description="Disordered" evidence="1">
    <location>
        <begin position="23"/>
        <end position="50"/>
    </location>
</feature>
<keyword evidence="4" id="KW-1185">Reference proteome</keyword>
<dbReference type="InterPro" id="IPR011044">
    <property type="entry name" value="Quino_amine_DH_bsu"/>
</dbReference>
<dbReference type="Proteomes" id="UP000233343">
    <property type="component" value="Unassembled WGS sequence"/>
</dbReference>
<name>A0A2N0ZDN4_9BACI</name>
<dbReference type="Gene3D" id="2.120.10.30">
    <property type="entry name" value="TolB, C-terminal domain"/>
    <property type="match status" value="1"/>
</dbReference>
<dbReference type="PROSITE" id="PS51257">
    <property type="entry name" value="PROKAR_LIPOPROTEIN"/>
    <property type="match status" value="1"/>
</dbReference>
<organism evidence="3 4">
    <name type="scientific">Cytobacillus horneckiae</name>
    <dbReference type="NCBI Taxonomy" id="549687"/>
    <lineage>
        <taxon>Bacteria</taxon>
        <taxon>Bacillati</taxon>
        <taxon>Bacillota</taxon>
        <taxon>Bacilli</taxon>
        <taxon>Bacillales</taxon>
        <taxon>Bacillaceae</taxon>
        <taxon>Cytobacillus</taxon>
    </lineage>
</organism>
<proteinExistence type="predicted"/>
<dbReference type="InterPro" id="IPR011041">
    <property type="entry name" value="Quinoprot_gluc/sorb_DH_b-prop"/>
</dbReference>
<dbReference type="Pfam" id="PF07995">
    <property type="entry name" value="GSDH"/>
    <property type="match status" value="1"/>
</dbReference>
<dbReference type="InterPro" id="IPR012938">
    <property type="entry name" value="Glc/Sorbosone_DH"/>
</dbReference>
<comment type="caution">
    <text evidence="3">The sequence shown here is derived from an EMBL/GenBank/DDBJ whole genome shotgun (WGS) entry which is preliminary data.</text>
</comment>
<dbReference type="SUPFAM" id="SSF50969">
    <property type="entry name" value="YVTN repeat-like/Quinoprotein amine dehydrogenase"/>
    <property type="match status" value="1"/>
</dbReference>
<dbReference type="EMBL" id="PISD01000040">
    <property type="protein sequence ID" value="PKG27607.1"/>
    <property type="molecule type" value="Genomic_DNA"/>
</dbReference>
<dbReference type="SUPFAM" id="SSF50952">
    <property type="entry name" value="Soluble quinoprotein glucose dehydrogenase"/>
    <property type="match status" value="1"/>
</dbReference>
<protein>
    <submittedName>
        <fullName evidence="3">PQQ-dependent sugar dehydrogenase</fullName>
    </submittedName>
</protein>
<evidence type="ECO:0000313" key="4">
    <source>
        <dbReference type="Proteomes" id="UP000233343"/>
    </source>
</evidence>
<sequence length="368" mass="40171">MRKILVALFGSIVLLAGCTGGNEAEDSSDAGEVTNEAGSDEPVSNGTVGEPEVVTEDLNIPWSINHHDDVFYLSERPGNVVVVSDGQKEEQDVELDKKVSTVSEAGLLGFVLAPDFAESKHAYAYYTYEEEGEVLNRVVLLEQSENVWREAEVLLDKIPSGQVHHGGRLKIGPDEKLYTTTGDASEPELAQDKDSLAGKILRMNLDGSIPDDNPFENSYVYSYGHRNPQGLAWSEEGELYESEHGPTANDEINVIRAGSNYGWPEITGEASKEGMESPIFTSGDGTTWAPSGMAYSDGKLYVAALRGTAVLEFDIEAGEMREVVTGLGRIRDIHIEDETLYFISNNTDGRGEPLDNDDHLYKMDISGL</sequence>
<dbReference type="InterPro" id="IPR011042">
    <property type="entry name" value="6-blade_b-propeller_TolB-like"/>
</dbReference>
<reference evidence="3 4" key="1">
    <citation type="journal article" date="2010" name="Int. J. Syst. Evol. Microbiol.">
        <title>Bacillus horneckiae sp. nov., isolated from a spacecraft-assembly clean room.</title>
        <authorList>
            <person name="Vaishampayan P."/>
            <person name="Probst A."/>
            <person name="Krishnamurthi S."/>
            <person name="Ghosh S."/>
            <person name="Osman S."/>
            <person name="McDowall A."/>
            <person name="Ruckmani A."/>
            <person name="Mayilraj S."/>
            <person name="Venkateswaran K."/>
        </authorList>
    </citation>
    <scope>NUCLEOTIDE SEQUENCE [LARGE SCALE GENOMIC DNA]</scope>
    <source>
        <strain evidence="4">1PO1SC</strain>
    </source>
</reference>
<feature type="domain" description="Glucose/Sorbosone dehydrogenase" evidence="2">
    <location>
        <begin position="58"/>
        <end position="350"/>
    </location>
</feature>
<evidence type="ECO:0000256" key="1">
    <source>
        <dbReference type="SAM" id="MobiDB-lite"/>
    </source>
</evidence>
<accession>A0A2N0ZDN4</accession>
<evidence type="ECO:0000259" key="2">
    <source>
        <dbReference type="Pfam" id="PF07995"/>
    </source>
</evidence>
<dbReference type="PANTHER" id="PTHR19328">
    <property type="entry name" value="HEDGEHOG-INTERACTING PROTEIN"/>
    <property type="match status" value="1"/>
</dbReference>